<comment type="caution">
    <text evidence="1">The sequence shown here is derived from an EMBL/GenBank/DDBJ whole genome shotgun (WGS) entry which is preliminary data.</text>
</comment>
<organism evidence="1 2">
    <name type="scientific">Diversispora epigaea</name>
    <dbReference type="NCBI Taxonomy" id="1348612"/>
    <lineage>
        <taxon>Eukaryota</taxon>
        <taxon>Fungi</taxon>
        <taxon>Fungi incertae sedis</taxon>
        <taxon>Mucoromycota</taxon>
        <taxon>Glomeromycotina</taxon>
        <taxon>Glomeromycetes</taxon>
        <taxon>Diversisporales</taxon>
        <taxon>Diversisporaceae</taxon>
        <taxon>Diversispora</taxon>
    </lineage>
</organism>
<sequence length="158" mass="18690">MTILNKMNDIKKLADLDFNNHDYAIVHRSNEAVGDRSIEEKLDEFELPSDVIDEKGNSLQKYWNLIGTFTPPPDFDIKFHHKNDDDLFKKYYQSRKYTNFLYEITKGLDKQFVDVHNNNDNFNPNILEFYSIGLLRKNGNTKEILFVPNVKSLNRREL</sequence>
<proteinExistence type="predicted"/>
<dbReference type="EMBL" id="PQFF01000012">
    <property type="protein sequence ID" value="RHZ89416.1"/>
    <property type="molecule type" value="Genomic_DNA"/>
</dbReference>
<name>A0A397JTM3_9GLOM</name>
<dbReference type="OrthoDB" id="2423005at2759"/>
<reference evidence="1 2" key="1">
    <citation type="submission" date="2018-08" db="EMBL/GenBank/DDBJ databases">
        <title>Genome and evolution of the arbuscular mycorrhizal fungus Diversispora epigaea (formerly Glomus versiforme) and its bacterial endosymbionts.</title>
        <authorList>
            <person name="Sun X."/>
            <person name="Fei Z."/>
            <person name="Harrison M."/>
        </authorList>
    </citation>
    <scope>NUCLEOTIDE SEQUENCE [LARGE SCALE GENOMIC DNA]</scope>
    <source>
        <strain evidence="1 2">IT104</strain>
    </source>
</reference>
<keyword evidence="2" id="KW-1185">Reference proteome</keyword>
<evidence type="ECO:0000313" key="2">
    <source>
        <dbReference type="Proteomes" id="UP000266861"/>
    </source>
</evidence>
<gene>
    <name evidence="1" type="ORF">Glove_14g46</name>
</gene>
<evidence type="ECO:0000313" key="1">
    <source>
        <dbReference type="EMBL" id="RHZ89416.1"/>
    </source>
</evidence>
<dbReference type="AlphaFoldDB" id="A0A397JTM3"/>
<protein>
    <submittedName>
        <fullName evidence="1">Uncharacterized protein</fullName>
    </submittedName>
</protein>
<accession>A0A397JTM3</accession>
<dbReference type="Proteomes" id="UP000266861">
    <property type="component" value="Unassembled WGS sequence"/>
</dbReference>